<proteinExistence type="predicted"/>
<dbReference type="InterPro" id="IPR008687">
    <property type="entry name" value="MobC"/>
</dbReference>
<evidence type="ECO:0000259" key="1">
    <source>
        <dbReference type="Pfam" id="PF05713"/>
    </source>
</evidence>
<dbReference type="EMBL" id="PUGT01000235">
    <property type="protein sequence ID" value="PQN05735.1"/>
    <property type="molecule type" value="Genomic_DNA"/>
</dbReference>
<organism evidence="2 3">
    <name type="scientific">Shigella dysenteriae</name>
    <dbReference type="NCBI Taxonomy" id="622"/>
    <lineage>
        <taxon>Bacteria</taxon>
        <taxon>Pseudomonadati</taxon>
        <taxon>Pseudomonadota</taxon>
        <taxon>Gammaproteobacteria</taxon>
        <taxon>Enterobacterales</taxon>
        <taxon>Enterobacteriaceae</taxon>
        <taxon>Shigella</taxon>
    </lineage>
</organism>
<evidence type="ECO:0000313" key="3">
    <source>
        <dbReference type="Proteomes" id="UP000238186"/>
    </source>
</evidence>
<protein>
    <submittedName>
        <fullName evidence="2">Plasmid mobilization relaxosome protein MobC</fullName>
    </submittedName>
</protein>
<dbReference type="Pfam" id="PF05713">
    <property type="entry name" value="MobC"/>
    <property type="match status" value="1"/>
</dbReference>
<feature type="domain" description="Bacterial mobilisation" evidence="1">
    <location>
        <begin position="1"/>
        <end position="34"/>
    </location>
</feature>
<dbReference type="AlphaFoldDB" id="A0A2S8DAN8"/>
<evidence type="ECO:0000313" key="2">
    <source>
        <dbReference type="EMBL" id="PQN05735.1"/>
    </source>
</evidence>
<accession>A0A2S8DAN8</accession>
<dbReference type="RefSeq" id="WP_146757505.1">
    <property type="nucleotide sequence ID" value="NZ_PUGT01000235.1"/>
</dbReference>
<feature type="non-terminal residue" evidence="2">
    <location>
        <position position="1"/>
    </location>
</feature>
<reference evidence="2 3" key="1">
    <citation type="submission" date="2018-02" db="EMBL/GenBank/DDBJ databases">
        <title>Distribution and characterization of Shiga toxin converting temperate phage carried by Shigella flexneri in Hispaniola.</title>
        <authorList>
            <person name="Fogolari M."/>
            <person name="Mavian C."/>
            <person name="Angeletti S."/>
            <person name="Salemi M."/>
            <person name="Lampel K.A."/>
            <person name="Maurelli A.T."/>
        </authorList>
    </citation>
    <scope>NUCLEOTIDE SEQUENCE [LARGE SCALE GENOMIC DNA]</scope>
    <source>
        <strain evidence="2 3">BS979</strain>
    </source>
</reference>
<sequence length="47" mass="5338">NQIARKINSGHWSGHDRVHVVAALMAIGRELSELRDEVRKQGERDDS</sequence>
<dbReference type="Proteomes" id="UP000238186">
    <property type="component" value="Unassembled WGS sequence"/>
</dbReference>
<name>A0A2S8DAN8_SHIDY</name>
<gene>
    <name evidence="2" type="ORF">C5K18_14895</name>
</gene>
<comment type="caution">
    <text evidence="2">The sequence shown here is derived from an EMBL/GenBank/DDBJ whole genome shotgun (WGS) entry which is preliminary data.</text>
</comment>